<dbReference type="OrthoDB" id="3389160at2"/>
<evidence type="ECO:0000256" key="2">
    <source>
        <dbReference type="ARBA" id="ARBA00023315"/>
    </source>
</evidence>
<dbReference type="EMBL" id="SGWV01000011">
    <property type="protein sequence ID" value="RZS52286.1"/>
    <property type="molecule type" value="Genomic_DNA"/>
</dbReference>
<dbReference type="PANTHER" id="PTHR43877">
    <property type="entry name" value="AMINOALKYLPHOSPHONATE N-ACETYLTRANSFERASE-RELATED-RELATED"/>
    <property type="match status" value="1"/>
</dbReference>
<keyword evidence="6" id="KW-1185">Reference proteome</keyword>
<sequence length="205" mass="21518">MKSKPPNGLNLAIGAAARGAMQVMRSLSPGELVALPGKGLDKLRAAKAARRRGHAPDWQMRCASVDDLPRLRQLQAAALGREPMAEDEAGALWQGLVEAGGQVWLLESGADLAGAATLYLLPGLGHGGQPLAVLQDLLVDPAARDRGVARLLITELSLRAQAVGARRLALSVEPGERNGRASREGRDYIEKLTPVRPPAGVGEPA</sequence>
<evidence type="ECO:0000256" key="1">
    <source>
        <dbReference type="ARBA" id="ARBA00022679"/>
    </source>
</evidence>
<dbReference type="PROSITE" id="PS51186">
    <property type="entry name" value="GNAT"/>
    <property type="match status" value="1"/>
</dbReference>
<gene>
    <name evidence="5" type="ORF">EV685_3478</name>
</gene>
<comment type="caution">
    <text evidence="5">The sequence shown here is derived from an EMBL/GenBank/DDBJ whole genome shotgun (WGS) entry which is preliminary data.</text>
</comment>
<protein>
    <submittedName>
        <fullName evidence="5">Acetyltransferase (GNAT) family protein</fullName>
    </submittedName>
</protein>
<dbReference type="Gene3D" id="3.40.630.30">
    <property type="match status" value="1"/>
</dbReference>
<dbReference type="PANTHER" id="PTHR43877:SF1">
    <property type="entry name" value="ACETYLTRANSFERASE"/>
    <property type="match status" value="1"/>
</dbReference>
<keyword evidence="2" id="KW-0012">Acyltransferase</keyword>
<feature type="domain" description="N-acetyltransferase" evidence="4">
    <location>
        <begin position="58"/>
        <end position="200"/>
    </location>
</feature>
<proteinExistence type="predicted"/>
<name>A0A4Q7LD13_9BURK</name>
<accession>A0A4Q7LD13</accession>
<dbReference type="InterPro" id="IPR000182">
    <property type="entry name" value="GNAT_dom"/>
</dbReference>
<dbReference type="InterPro" id="IPR016181">
    <property type="entry name" value="Acyl_CoA_acyltransferase"/>
</dbReference>
<dbReference type="CDD" id="cd04301">
    <property type="entry name" value="NAT_SF"/>
    <property type="match status" value="1"/>
</dbReference>
<dbReference type="SUPFAM" id="SSF55729">
    <property type="entry name" value="Acyl-CoA N-acyltransferases (Nat)"/>
    <property type="match status" value="1"/>
</dbReference>
<evidence type="ECO:0000259" key="4">
    <source>
        <dbReference type="PROSITE" id="PS51186"/>
    </source>
</evidence>
<dbReference type="GO" id="GO:0016747">
    <property type="term" value="F:acyltransferase activity, transferring groups other than amino-acyl groups"/>
    <property type="evidence" value="ECO:0007669"/>
    <property type="project" value="InterPro"/>
</dbReference>
<feature type="region of interest" description="Disordered" evidence="3">
    <location>
        <begin position="173"/>
        <end position="205"/>
    </location>
</feature>
<dbReference type="InterPro" id="IPR050832">
    <property type="entry name" value="Bact_Acetyltransf"/>
</dbReference>
<dbReference type="RefSeq" id="WP_130483272.1">
    <property type="nucleotide sequence ID" value="NZ_SGWV01000011.1"/>
</dbReference>
<dbReference type="AlphaFoldDB" id="A0A4Q7LD13"/>
<feature type="compositionally biased region" description="Basic and acidic residues" evidence="3">
    <location>
        <begin position="174"/>
        <end position="190"/>
    </location>
</feature>
<keyword evidence="1 5" id="KW-0808">Transferase</keyword>
<reference evidence="5 6" key="1">
    <citation type="submission" date="2019-02" db="EMBL/GenBank/DDBJ databases">
        <title>Genomic Encyclopedia of Type Strains, Phase IV (KMG-IV): sequencing the most valuable type-strain genomes for metagenomic binning, comparative biology and taxonomic classification.</title>
        <authorList>
            <person name="Goeker M."/>
        </authorList>
    </citation>
    <scope>NUCLEOTIDE SEQUENCE [LARGE SCALE GENOMIC DNA]</scope>
    <source>
        <strain evidence="5 6">DSM 10617</strain>
    </source>
</reference>
<evidence type="ECO:0000256" key="3">
    <source>
        <dbReference type="SAM" id="MobiDB-lite"/>
    </source>
</evidence>
<dbReference type="Proteomes" id="UP000293433">
    <property type="component" value="Unassembled WGS sequence"/>
</dbReference>
<dbReference type="Pfam" id="PF00583">
    <property type="entry name" value="Acetyltransf_1"/>
    <property type="match status" value="1"/>
</dbReference>
<organism evidence="5 6">
    <name type="scientific">Sphaerotilus mobilis</name>
    <dbReference type="NCBI Taxonomy" id="47994"/>
    <lineage>
        <taxon>Bacteria</taxon>
        <taxon>Pseudomonadati</taxon>
        <taxon>Pseudomonadota</taxon>
        <taxon>Betaproteobacteria</taxon>
        <taxon>Burkholderiales</taxon>
        <taxon>Sphaerotilaceae</taxon>
        <taxon>Sphaerotilus</taxon>
    </lineage>
</organism>
<evidence type="ECO:0000313" key="6">
    <source>
        <dbReference type="Proteomes" id="UP000293433"/>
    </source>
</evidence>
<evidence type="ECO:0000313" key="5">
    <source>
        <dbReference type="EMBL" id="RZS52286.1"/>
    </source>
</evidence>